<dbReference type="Gene3D" id="2.40.40.20">
    <property type="match status" value="1"/>
</dbReference>
<feature type="domain" description="Molybdopterin oxidoreductase" evidence="5">
    <location>
        <begin position="1"/>
        <end position="329"/>
    </location>
</feature>
<organism evidence="7 8">
    <name type="scientific">Tindallia californiensis</name>
    <dbReference type="NCBI Taxonomy" id="159292"/>
    <lineage>
        <taxon>Bacteria</taxon>
        <taxon>Bacillati</taxon>
        <taxon>Bacillota</taxon>
        <taxon>Clostridia</taxon>
        <taxon>Peptostreptococcales</taxon>
        <taxon>Tindalliaceae</taxon>
        <taxon>Tindallia</taxon>
    </lineage>
</organism>
<dbReference type="SUPFAM" id="SSF50692">
    <property type="entry name" value="ADC-like"/>
    <property type="match status" value="1"/>
</dbReference>
<sequence length="525" mass="57923">MTNSIADIQTADTMFITGSNTTENHPVIGAQLKRAIKAGKKLIVADPREIEMAEYADVFLKIKPGTSVALHNAMMNVILEEGLEDKAYIQNTTEGFDELKKVVEKYTPEYVAEICEVDAEDIRKAARLYGEAGTATIIYCMGITQHVTGTESVMTLSNLAMLTGNLGKAGGGVNPLRGQNNVQGACDMGALPNVFTGYQPVTNETIVKKFEDAWGVKLSDKPGLTITDTVKAIEEDRVKMLYVFGENPMVSDPDTHHVEKALKKAFVVVQDLFLTETAELADVVLPAAAFAEKDGTFVNTERRVQRVRKAVDAPGEAKPDWVIFMEIMNRLGYEKQYDSAEEVFEEIRQVTPQYAGISYERLEEKGIAWPCPTEEHPGTPILHIGKPARGTGLLKAIEFVESSELGDPEYPLVLTTGRILYQYHTRSMTGKTDGINKIAPESYIEINPALAAQKGIEEGDFVRVKSRRGEVKIKAKITDRVEENVLFIPFHWSEGANVLTNGEEFDKFSKIPGLKVTGITIEKLA</sequence>
<dbReference type="InterPro" id="IPR006657">
    <property type="entry name" value="MoPterin_dinucl-bd_dom"/>
</dbReference>
<keyword evidence="3" id="KW-0408">Iron</keyword>
<evidence type="ECO:0000256" key="2">
    <source>
        <dbReference type="ARBA" id="ARBA00023002"/>
    </source>
</evidence>
<dbReference type="Gene3D" id="3.40.228.10">
    <property type="entry name" value="Dimethylsulfoxide Reductase, domain 2"/>
    <property type="match status" value="1"/>
</dbReference>
<evidence type="ECO:0000259" key="5">
    <source>
        <dbReference type="Pfam" id="PF00384"/>
    </source>
</evidence>
<proteinExistence type="predicted"/>
<keyword evidence="4" id="KW-0411">Iron-sulfur</keyword>
<protein>
    <submittedName>
        <fullName evidence="7">Formate dehydrogenase (NADP) alpha subunit</fullName>
    </submittedName>
</protein>
<dbReference type="PROSITE" id="PS00490">
    <property type="entry name" value="MOLYBDOPTERIN_PROK_2"/>
    <property type="match status" value="1"/>
</dbReference>
<dbReference type="GO" id="GO:0003954">
    <property type="term" value="F:NADH dehydrogenase activity"/>
    <property type="evidence" value="ECO:0007669"/>
    <property type="project" value="TreeGrafter"/>
</dbReference>
<dbReference type="AlphaFoldDB" id="A0A1H3K330"/>
<evidence type="ECO:0000259" key="6">
    <source>
        <dbReference type="Pfam" id="PF01568"/>
    </source>
</evidence>
<dbReference type="GO" id="GO:0043546">
    <property type="term" value="F:molybdopterin cofactor binding"/>
    <property type="evidence" value="ECO:0007669"/>
    <property type="project" value="InterPro"/>
</dbReference>
<dbReference type="GO" id="GO:0051536">
    <property type="term" value="F:iron-sulfur cluster binding"/>
    <property type="evidence" value="ECO:0007669"/>
    <property type="project" value="UniProtKB-KW"/>
</dbReference>
<dbReference type="InterPro" id="IPR006656">
    <property type="entry name" value="Mopterin_OxRdtase"/>
</dbReference>
<dbReference type="InterPro" id="IPR009010">
    <property type="entry name" value="Asp_de-COase-like_dom_sf"/>
</dbReference>
<dbReference type="PANTHER" id="PTHR43105">
    <property type="entry name" value="RESPIRATORY NITRATE REDUCTASE"/>
    <property type="match status" value="1"/>
</dbReference>
<reference evidence="7 8" key="1">
    <citation type="submission" date="2016-10" db="EMBL/GenBank/DDBJ databases">
        <authorList>
            <person name="de Groot N.N."/>
        </authorList>
    </citation>
    <scope>NUCLEOTIDE SEQUENCE [LARGE SCALE GENOMIC DNA]</scope>
    <source>
        <strain evidence="7 8">APO</strain>
    </source>
</reference>
<dbReference type="Pfam" id="PF01568">
    <property type="entry name" value="Molydop_binding"/>
    <property type="match status" value="1"/>
</dbReference>
<dbReference type="Pfam" id="PF00384">
    <property type="entry name" value="Molybdopterin"/>
    <property type="match status" value="1"/>
</dbReference>
<dbReference type="SUPFAM" id="SSF53706">
    <property type="entry name" value="Formate dehydrogenase/DMSO reductase, domains 1-3"/>
    <property type="match status" value="1"/>
</dbReference>
<gene>
    <name evidence="7" type="ORF">SAMN05192546_102190</name>
</gene>
<dbReference type="PANTHER" id="PTHR43105:SF14">
    <property type="entry name" value="FORMATE DEHYDROGENASE H"/>
    <property type="match status" value="1"/>
</dbReference>
<dbReference type="GO" id="GO:0016020">
    <property type="term" value="C:membrane"/>
    <property type="evidence" value="ECO:0007669"/>
    <property type="project" value="TreeGrafter"/>
</dbReference>
<evidence type="ECO:0000256" key="3">
    <source>
        <dbReference type="ARBA" id="ARBA00023004"/>
    </source>
</evidence>
<keyword evidence="1" id="KW-0479">Metal-binding</keyword>
<dbReference type="EMBL" id="FNPV01000002">
    <property type="protein sequence ID" value="SDY46008.1"/>
    <property type="molecule type" value="Genomic_DNA"/>
</dbReference>
<dbReference type="InterPro" id="IPR050123">
    <property type="entry name" value="Prok_molybdopt-oxidoreductase"/>
</dbReference>
<dbReference type="PROSITE" id="PS00932">
    <property type="entry name" value="MOLYBDOPTERIN_PROK_3"/>
    <property type="match status" value="1"/>
</dbReference>
<name>A0A1H3K330_9FIRM</name>
<evidence type="ECO:0000313" key="8">
    <source>
        <dbReference type="Proteomes" id="UP000199230"/>
    </source>
</evidence>
<keyword evidence="8" id="KW-1185">Reference proteome</keyword>
<evidence type="ECO:0000313" key="7">
    <source>
        <dbReference type="EMBL" id="SDY46008.1"/>
    </source>
</evidence>
<keyword evidence="2" id="KW-0560">Oxidoreductase</keyword>
<accession>A0A1H3K330</accession>
<dbReference type="GO" id="GO:0022904">
    <property type="term" value="P:respiratory electron transport chain"/>
    <property type="evidence" value="ECO:0007669"/>
    <property type="project" value="TreeGrafter"/>
</dbReference>
<dbReference type="Gene3D" id="3.40.50.740">
    <property type="match status" value="1"/>
</dbReference>
<feature type="domain" description="Molybdopterin dinucleotide-binding" evidence="6">
    <location>
        <begin position="412"/>
        <end position="517"/>
    </location>
</feature>
<dbReference type="STRING" id="159292.SAMN05192546_102190"/>
<dbReference type="GO" id="GO:0046872">
    <property type="term" value="F:metal ion binding"/>
    <property type="evidence" value="ECO:0007669"/>
    <property type="project" value="UniProtKB-KW"/>
</dbReference>
<evidence type="ECO:0000256" key="1">
    <source>
        <dbReference type="ARBA" id="ARBA00022723"/>
    </source>
</evidence>
<dbReference type="InterPro" id="IPR006655">
    <property type="entry name" value="Mopterin_OxRdtase_prok_CS"/>
</dbReference>
<dbReference type="Proteomes" id="UP000199230">
    <property type="component" value="Unassembled WGS sequence"/>
</dbReference>
<evidence type="ECO:0000256" key="4">
    <source>
        <dbReference type="ARBA" id="ARBA00023014"/>
    </source>
</evidence>